<sequence length="40" mass="4351">MRRVLIILAATLLSLLAFANVAAATGPWSYQPEVPNKLLK</sequence>
<proteinExistence type="predicted"/>
<name>A0A1W1VZH9_9FIRM</name>
<dbReference type="RefSeq" id="WP_084666047.1">
    <property type="nucleotide sequence ID" value="NZ_LT838272.1"/>
</dbReference>
<evidence type="ECO:0000313" key="2">
    <source>
        <dbReference type="EMBL" id="SMB98660.1"/>
    </source>
</evidence>
<dbReference type="InterPro" id="IPR009229">
    <property type="entry name" value="AgrD"/>
</dbReference>
<dbReference type="Proteomes" id="UP000192569">
    <property type="component" value="Chromosome I"/>
</dbReference>
<reference evidence="2 3" key="1">
    <citation type="submission" date="2017-04" db="EMBL/GenBank/DDBJ databases">
        <authorList>
            <person name="Afonso C.L."/>
            <person name="Miller P.J."/>
            <person name="Scott M.A."/>
            <person name="Spackman E."/>
            <person name="Goraichik I."/>
            <person name="Dimitrov K.M."/>
            <person name="Suarez D.L."/>
            <person name="Swayne D.E."/>
        </authorList>
    </citation>
    <scope>NUCLEOTIDE SEQUENCE [LARGE SCALE GENOMIC DNA]</scope>
    <source>
        <strain evidence="2 3">ToBE</strain>
    </source>
</reference>
<gene>
    <name evidence="2" type="ORF">SAMN00808754_2473</name>
</gene>
<evidence type="ECO:0000256" key="1">
    <source>
        <dbReference type="SAM" id="SignalP"/>
    </source>
</evidence>
<dbReference type="STRING" id="698762.SAMN00808754_2473"/>
<keyword evidence="3" id="KW-1185">Reference proteome</keyword>
<evidence type="ECO:0000313" key="3">
    <source>
        <dbReference type="Proteomes" id="UP000192569"/>
    </source>
</evidence>
<organism evidence="2 3">
    <name type="scientific">Thermanaeromonas toyohensis ToBE</name>
    <dbReference type="NCBI Taxonomy" id="698762"/>
    <lineage>
        <taxon>Bacteria</taxon>
        <taxon>Bacillati</taxon>
        <taxon>Bacillota</taxon>
        <taxon>Clostridia</taxon>
        <taxon>Neomoorellales</taxon>
        <taxon>Neomoorellaceae</taxon>
        <taxon>Thermanaeromonas</taxon>
    </lineage>
</organism>
<feature type="signal peptide" evidence="1">
    <location>
        <begin position="1"/>
        <end position="19"/>
    </location>
</feature>
<keyword evidence="1" id="KW-0732">Signal</keyword>
<accession>A0A1W1VZH9</accession>
<dbReference type="AlphaFoldDB" id="A0A1W1VZH9"/>
<dbReference type="EMBL" id="LT838272">
    <property type="protein sequence ID" value="SMB98660.1"/>
    <property type="molecule type" value="Genomic_DNA"/>
</dbReference>
<dbReference type="NCBIfam" id="TIGR04223">
    <property type="entry name" value="quorum_AgrD"/>
    <property type="match status" value="1"/>
</dbReference>
<protein>
    <submittedName>
        <fullName evidence="2">Cyclic lactone autoinducer peptide</fullName>
    </submittedName>
</protein>
<feature type="chain" id="PRO_5038536868" evidence="1">
    <location>
        <begin position="20"/>
        <end position="40"/>
    </location>
</feature>